<evidence type="ECO:0000313" key="2">
    <source>
        <dbReference type="Proteomes" id="UP000248168"/>
    </source>
</evidence>
<dbReference type="Proteomes" id="UP000248168">
    <property type="component" value="Unassembled WGS sequence"/>
</dbReference>
<protein>
    <recommendedName>
        <fullName evidence="3">Alginate export domain-containing protein</fullName>
    </recommendedName>
</protein>
<keyword evidence="2" id="KW-1185">Reference proteome</keyword>
<dbReference type="EMBL" id="OUNR01000019">
    <property type="protein sequence ID" value="SPP66222.1"/>
    <property type="molecule type" value="Genomic_DNA"/>
</dbReference>
<accession>A0A330LA85</accession>
<gene>
    <name evidence="1" type="ORF">NITLEN_60025</name>
</gene>
<dbReference type="AlphaFoldDB" id="A0A330LA85"/>
<evidence type="ECO:0008006" key="3">
    <source>
        <dbReference type="Google" id="ProtNLM"/>
    </source>
</evidence>
<dbReference type="InParanoid" id="A0A330LA85"/>
<dbReference type="SUPFAM" id="SSF56935">
    <property type="entry name" value="Porins"/>
    <property type="match status" value="1"/>
</dbReference>
<name>A0A330LA85_9BACT</name>
<evidence type="ECO:0000313" key="1">
    <source>
        <dbReference type="EMBL" id="SPP66222.1"/>
    </source>
</evidence>
<sequence>MHWRRVGQDCGGFQIFRRGLTRGILWICLVGIGMVSQSHAAEWSIVPSLGVKGVYNDNLLLTPLPHDATYGYWISPAAEFAGKTERLEVSGKVAADFVSYYGGEETNFTNIFLPLSVRYKTEKDLLGFTGGFTRDNTLMSELLTTGIVVRFTQRNQWNANPTWTHRLTEKLSVQSSVQFTDTTYEDGRRLGLVNYQLLGGSGGLLYQLTEQDQVQITGNYTSFYTTAASSDFRASIPGLMLTVAHVFTESLTGTAFGGPRFISTTNQAPGGDIKAHETIWIYGASLAKQFESGSLQLSASRDIIPSGFGLLIQTDRVSLSGSYKISETITGSLDANGYITSGATHTISGGTLAEQRYVGISPKLAWKFLEWWKLEAFYTYGRRDVDGFATTATSNAAMLMLTYYPPKLALSN</sequence>
<proteinExistence type="predicted"/>
<organism evidence="1 2">
    <name type="scientific">Nitrospira lenta</name>
    <dbReference type="NCBI Taxonomy" id="1436998"/>
    <lineage>
        <taxon>Bacteria</taxon>
        <taxon>Pseudomonadati</taxon>
        <taxon>Nitrospirota</taxon>
        <taxon>Nitrospiria</taxon>
        <taxon>Nitrospirales</taxon>
        <taxon>Nitrospiraceae</taxon>
        <taxon>Nitrospira</taxon>
    </lineage>
</organism>
<reference evidence="2" key="1">
    <citation type="submission" date="2018-04" db="EMBL/GenBank/DDBJ databases">
        <authorList>
            <person name="Lucker S."/>
            <person name="Sakoula D."/>
        </authorList>
    </citation>
    <scope>NUCLEOTIDE SEQUENCE [LARGE SCALE GENOMIC DNA]</scope>
</reference>